<dbReference type="STRING" id="768700.MSU_0422"/>
<evidence type="ECO:0000313" key="2">
    <source>
        <dbReference type="Proteomes" id="UP000007484"/>
    </source>
</evidence>
<dbReference type="HOGENOM" id="CLU_159943_0_0_14"/>
<dbReference type="EMBL" id="CP002525">
    <property type="protein sequence ID" value="ADX97958.1"/>
    <property type="molecule type" value="Genomic_DNA"/>
</dbReference>
<protein>
    <submittedName>
        <fullName evidence="1">Uncharacterized protein</fullName>
    </submittedName>
</protein>
<reference evidence="1 2" key="1">
    <citation type="journal article" date="2011" name="J. Bacteriol.">
        <title>Complete genome sequences of two hemotropic Mycoplasmas, Mycoplasma haemofelis strain Ohio2 and Mycoplasma suis strain Illinois.</title>
        <authorList>
            <person name="Messick J.B."/>
            <person name="Santos A.P."/>
            <person name="Guimaraes A.M."/>
        </authorList>
    </citation>
    <scope>NUCLEOTIDE SEQUENCE [LARGE SCALE GENOMIC DNA]</scope>
    <source>
        <strain evidence="1 2">Illinois</strain>
    </source>
</reference>
<dbReference type="AlphaFoldDB" id="F0QR38"/>
<proteinExistence type="predicted"/>
<sequence>MILTGIAKKIFTSLFLGTSLGAGPYGIAMSSSAINGRDLTPVDSKDPGFGELCLLDEAVCEAIADKEWKEDEEALKQEEINKNKEYESDYWKARKDDYCGWGFQWETLNTFLACDAEDATQLKNQQSK</sequence>
<organism evidence="1 2">
    <name type="scientific">Mycoplasma suis (strain Illinois)</name>
    <dbReference type="NCBI Taxonomy" id="768700"/>
    <lineage>
        <taxon>Bacteria</taxon>
        <taxon>Bacillati</taxon>
        <taxon>Mycoplasmatota</taxon>
        <taxon>Mollicutes</taxon>
        <taxon>Mycoplasmataceae</taxon>
        <taxon>Mycoplasma</taxon>
    </lineage>
</organism>
<name>F0QR38_MYCSL</name>
<evidence type="ECO:0000313" key="1">
    <source>
        <dbReference type="EMBL" id="ADX97958.1"/>
    </source>
</evidence>
<dbReference type="KEGG" id="mss:MSU_0422"/>
<gene>
    <name evidence="1" type="ordered locus">MSU_0422</name>
</gene>
<keyword evidence="2" id="KW-1185">Reference proteome</keyword>
<dbReference type="Proteomes" id="UP000007484">
    <property type="component" value="Chromosome"/>
</dbReference>
<dbReference type="RefSeq" id="WP_013609847.1">
    <property type="nucleotide sequence ID" value="NC_015155.1"/>
</dbReference>
<accession>F0QR38</accession>